<accession>A0AC35TZW0</accession>
<organism evidence="1 2">
    <name type="scientific">Rhabditophanes sp. KR3021</name>
    <dbReference type="NCBI Taxonomy" id="114890"/>
    <lineage>
        <taxon>Eukaryota</taxon>
        <taxon>Metazoa</taxon>
        <taxon>Ecdysozoa</taxon>
        <taxon>Nematoda</taxon>
        <taxon>Chromadorea</taxon>
        <taxon>Rhabditida</taxon>
        <taxon>Tylenchina</taxon>
        <taxon>Panagrolaimomorpha</taxon>
        <taxon>Strongyloidoidea</taxon>
        <taxon>Alloionematidae</taxon>
        <taxon>Rhabditophanes</taxon>
    </lineage>
</organism>
<dbReference type="WBParaSite" id="RSKR_0000567700.1">
    <property type="protein sequence ID" value="RSKR_0000567700.1"/>
    <property type="gene ID" value="RSKR_0000567700"/>
</dbReference>
<protein>
    <submittedName>
        <fullName evidence="2">Uncharacterized protein</fullName>
    </submittedName>
</protein>
<evidence type="ECO:0000313" key="2">
    <source>
        <dbReference type="WBParaSite" id="RSKR_0000567700.1"/>
    </source>
</evidence>
<evidence type="ECO:0000313" key="1">
    <source>
        <dbReference type="Proteomes" id="UP000095286"/>
    </source>
</evidence>
<proteinExistence type="predicted"/>
<name>A0AC35TZW0_9BILA</name>
<sequence>MPTQHLDKYWQTLSKHIKQLSIDETLKLKICSDPTLDEADMQYEVYTKKELKAEGENAEKMNRQFGQHQFNKVAYNQCMGFPAKETKEMPSKIEKTLPETCMP</sequence>
<dbReference type="Proteomes" id="UP000095286">
    <property type="component" value="Unplaced"/>
</dbReference>
<reference evidence="2" key="1">
    <citation type="submission" date="2016-11" db="UniProtKB">
        <authorList>
            <consortium name="WormBaseParasite"/>
        </authorList>
    </citation>
    <scope>IDENTIFICATION</scope>
    <source>
        <strain evidence="2">KR3021</strain>
    </source>
</reference>